<organism evidence="2 3">
    <name type="scientific">Solanum tuberosum</name>
    <name type="common">Potato</name>
    <dbReference type="NCBI Taxonomy" id="4113"/>
    <lineage>
        <taxon>Eukaryota</taxon>
        <taxon>Viridiplantae</taxon>
        <taxon>Streptophyta</taxon>
        <taxon>Embryophyta</taxon>
        <taxon>Tracheophyta</taxon>
        <taxon>Spermatophyta</taxon>
        <taxon>Magnoliopsida</taxon>
        <taxon>eudicotyledons</taxon>
        <taxon>Gunneridae</taxon>
        <taxon>Pentapetalae</taxon>
        <taxon>asterids</taxon>
        <taxon>lamiids</taxon>
        <taxon>Solanales</taxon>
        <taxon>Solanaceae</taxon>
        <taxon>Solanoideae</taxon>
        <taxon>Solaneae</taxon>
        <taxon>Solanum</taxon>
    </lineage>
</organism>
<keyword evidence="3" id="KW-1185">Reference proteome</keyword>
<reference evidence="2 3" key="1">
    <citation type="journal article" date="2021" name="bioRxiv">
        <title>Chromosome-scale and haplotype-resolved genome assembly of a tetraploid potato cultivar.</title>
        <authorList>
            <person name="Sun H."/>
            <person name="Jiao W.-B."/>
            <person name="Krause K."/>
            <person name="Campoy J.A."/>
            <person name="Goel M."/>
            <person name="Folz-Donahue K."/>
            <person name="Kukat C."/>
            <person name="Huettel B."/>
            <person name="Schneeberger K."/>
        </authorList>
    </citation>
    <scope>NUCLEOTIDE SEQUENCE [LARGE SCALE GENOMIC DNA]</scope>
    <source>
        <strain evidence="2">SolTubOtavaFocal</strain>
        <tissue evidence="2">Leaves</tissue>
    </source>
</reference>
<evidence type="ECO:0000259" key="1">
    <source>
        <dbReference type="PROSITE" id="PS50222"/>
    </source>
</evidence>
<name>A0ABQ7U3I9_SOLTU</name>
<protein>
    <recommendedName>
        <fullName evidence="1">EF-hand domain-containing protein</fullName>
    </recommendedName>
</protein>
<evidence type="ECO:0000313" key="3">
    <source>
        <dbReference type="Proteomes" id="UP000826656"/>
    </source>
</evidence>
<dbReference type="Gene3D" id="1.10.238.10">
    <property type="entry name" value="EF-hand"/>
    <property type="match status" value="1"/>
</dbReference>
<proteinExistence type="predicted"/>
<dbReference type="Proteomes" id="UP000826656">
    <property type="component" value="Unassembled WGS sequence"/>
</dbReference>
<comment type="caution">
    <text evidence="2">The sequence shown here is derived from an EMBL/GenBank/DDBJ whole genome shotgun (WGS) entry which is preliminary data.</text>
</comment>
<gene>
    <name evidence="2" type="ORF">KY290_034550</name>
</gene>
<accession>A0ABQ7U3I9</accession>
<sequence length="79" mass="9352">MVVCTTKNLQNLEYEEENIKRLLKECDKNGDGRLSMRKLIEIFLSWFSGFNARMNHAYIKDDEIDALAKYAMKWGYKIV</sequence>
<feature type="domain" description="EF-hand" evidence="1">
    <location>
        <begin position="14"/>
        <end position="49"/>
    </location>
</feature>
<dbReference type="PROSITE" id="PS50222">
    <property type="entry name" value="EF_HAND_2"/>
    <property type="match status" value="1"/>
</dbReference>
<dbReference type="InterPro" id="IPR002048">
    <property type="entry name" value="EF_hand_dom"/>
</dbReference>
<dbReference type="SUPFAM" id="SSF47473">
    <property type="entry name" value="EF-hand"/>
    <property type="match status" value="1"/>
</dbReference>
<dbReference type="InterPro" id="IPR011992">
    <property type="entry name" value="EF-hand-dom_pair"/>
</dbReference>
<evidence type="ECO:0000313" key="2">
    <source>
        <dbReference type="EMBL" id="KAH0741507.1"/>
    </source>
</evidence>
<dbReference type="EMBL" id="JAIVGD010000026">
    <property type="protein sequence ID" value="KAH0741507.1"/>
    <property type="molecule type" value="Genomic_DNA"/>
</dbReference>